<dbReference type="KEGG" id="vg:2979050"/>
<dbReference type="GeneID" id="2979050"/>
<evidence type="ECO:0000313" key="2">
    <source>
        <dbReference type="Proteomes" id="UP000106699"/>
    </source>
</evidence>
<keyword evidence="2" id="KW-1185">Reference proteome</keyword>
<protein>
    <submittedName>
        <fullName evidence="1">Uncharacterized protein</fullName>
    </submittedName>
</protein>
<dbReference type="RefSeq" id="YP_073739.1">
    <property type="nucleotide sequence ID" value="NC_005902.1"/>
</dbReference>
<dbReference type="Proteomes" id="UP000106699">
    <property type="component" value="Segment"/>
</dbReference>
<proteinExistence type="predicted"/>
<organism evidence="1 2">
    <name type="scientific">lymphocystis disease virus-China</name>
    <dbReference type="NCBI Taxonomy" id="256729"/>
    <lineage>
        <taxon>Viruses</taxon>
        <taxon>Varidnaviria</taxon>
        <taxon>Bamfordvirae</taxon>
        <taxon>Nucleocytoviricota</taxon>
        <taxon>Megaviricetes</taxon>
        <taxon>Pimascovirales</taxon>
        <taxon>Pimascovirales incertae sedis</taxon>
        <taxon>Iridoviridae</taxon>
        <taxon>Alphairidovirinae</taxon>
        <taxon>Lymphocystivirus</taxon>
        <taxon>Lymphocystivirus paralichthys1</taxon>
        <taxon>Lymphocystis disease virus 2</taxon>
    </lineage>
</organism>
<sequence>MKPPQNFYNFESNKLYLHKQKDKVLFYHQVKLHYKSHIQQNNLLHRWV</sequence>
<accession>Q677M9</accession>
<evidence type="ECO:0000313" key="1">
    <source>
        <dbReference type="EMBL" id="AAU11078.1"/>
    </source>
</evidence>
<reference evidence="1 2" key="1">
    <citation type="journal article" date="2004" name="J. Virol.">
        <title>Complete genome sequence of lymphocystis disease virus isolated from China.</title>
        <authorList>
            <person name="Zhang Q.Y."/>
            <person name="Xiao F."/>
            <person name="Xie J."/>
            <person name="Li Z.Q."/>
            <person name="Gui J.F."/>
        </authorList>
    </citation>
    <scope>NUCLEOTIDE SEQUENCE [LARGE SCALE GENOMIC DNA]</scope>
</reference>
<dbReference type="EMBL" id="AY380826">
    <property type="protein sequence ID" value="AAU11078.1"/>
    <property type="molecule type" value="Genomic_DNA"/>
</dbReference>
<name>Q677M9_9VIRU</name>